<feature type="transmembrane region" description="Helical" evidence="2">
    <location>
        <begin position="23"/>
        <end position="42"/>
    </location>
</feature>
<dbReference type="Proteomes" id="UP000479241">
    <property type="component" value="Unassembled WGS sequence"/>
</dbReference>
<organism evidence="3 4">
    <name type="scientific">Blastococcus saxobsidens</name>
    <dbReference type="NCBI Taxonomy" id="138336"/>
    <lineage>
        <taxon>Bacteria</taxon>
        <taxon>Bacillati</taxon>
        <taxon>Actinomycetota</taxon>
        <taxon>Actinomycetes</taxon>
        <taxon>Geodermatophilales</taxon>
        <taxon>Geodermatophilaceae</taxon>
        <taxon>Blastococcus</taxon>
    </lineage>
</organism>
<evidence type="ECO:0000313" key="4">
    <source>
        <dbReference type="Proteomes" id="UP000479241"/>
    </source>
</evidence>
<keyword evidence="2" id="KW-0472">Membrane</keyword>
<proteinExistence type="predicted"/>
<keyword evidence="2" id="KW-0812">Transmembrane</keyword>
<name>A0A6L9W102_9ACTN</name>
<feature type="compositionally biased region" description="Basic and acidic residues" evidence="1">
    <location>
        <begin position="96"/>
        <end position="112"/>
    </location>
</feature>
<dbReference type="EMBL" id="JAAGWG010000008">
    <property type="protein sequence ID" value="NEK85512.1"/>
    <property type="molecule type" value="Genomic_DNA"/>
</dbReference>
<comment type="caution">
    <text evidence="3">The sequence shown here is derived from an EMBL/GenBank/DDBJ whole genome shotgun (WGS) entry which is preliminary data.</text>
</comment>
<dbReference type="AlphaFoldDB" id="A0A6L9W102"/>
<gene>
    <name evidence="3" type="ORF">GCU60_07025</name>
</gene>
<feature type="region of interest" description="Disordered" evidence="1">
    <location>
        <begin position="52"/>
        <end position="112"/>
    </location>
</feature>
<evidence type="ECO:0000313" key="3">
    <source>
        <dbReference type="EMBL" id="NEK85512.1"/>
    </source>
</evidence>
<dbReference type="RefSeq" id="WP_163203571.1">
    <property type="nucleotide sequence ID" value="NZ_JAAGWG010000008.1"/>
</dbReference>
<protein>
    <submittedName>
        <fullName evidence="3">Uncharacterized protein</fullName>
    </submittedName>
</protein>
<evidence type="ECO:0000256" key="1">
    <source>
        <dbReference type="SAM" id="MobiDB-lite"/>
    </source>
</evidence>
<keyword evidence="2" id="KW-1133">Transmembrane helix</keyword>
<sequence length="112" mass="12131">MSTPVTDLLSAAVNQAPEDVGKAGPLGLLLLVVLLIAAALLVRSMTTHLKRLPRSFDPADQEPQVHVPDDLSELDEPRPGQELLDTLRRAPLAIEPPRRDGDDDRTGPDERG</sequence>
<accession>A0A6L9W102</accession>
<reference evidence="3 4" key="1">
    <citation type="submission" date="2019-12" db="EMBL/GenBank/DDBJ databases">
        <title>the WGS of Blastococcus saxobsidens 67B17.</title>
        <authorList>
            <person name="Jiang Z."/>
        </authorList>
    </citation>
    <scope>NUCLEOTIDE SEQUENCE [LARGE SCALE GENOMIC DNA]</scope>
    <source>
        <strain evidence="3 4">67B17</strain>
    </source>
</reference>
<evidence type="ECO:0000256" key="2">
    <source>
        <dbReference type="SAM" id="Phobius"/>
    </source>
</evidence>